<dbReference type="GO" id="GO:0016887">
    <property type="term" value="F:ATP hydrolysis activity"/>
    <property type="evidence" value="ECO:0007669"/>
    <property type="project" value="InterPro"/>
</dbReference>
<keyword evidence="6" id="KW-0479">Metal-binding</keyword>
<dbReference type="VEuPathDB" id="TriTrypDB:TCSYLVIO_002534"/>
<organism evidence="11 12">
    <name type="scientific">Trypanosoma cruzi</name>
    <dbReference type="NCBI Taxonomy" id="5693"/>
    <lineage>
        <taxon>Eukaryota</taxon>
        <taxon>Discoba</taxon>
        <taxon>Euglenozoa</taxon>
        <taxon>Kinetoplastea</taxon>
        <taxon>Metakinetoplastina</taxon>
        <taxon>Trypanosomatida</taxon>
        <taxon>Trypanosomatidae</taxon>
        <taxon>Trypanosoma</taxon>
        <taxon>Schizotrypanum</taxon>
    </lineage>
</organism>
<dbReference type="GO" id="GO:0000794">
    <property type="term" value="C:condensed nuclear chromosome"/>
    <property type="evidence" value="ECO:0007669"/>
    <property type="project" value="TreeGrafter"/>
</dbReference>
<comment type="cofactor">
    <cofactor evidence="1">
        <name>Zn(2+)</name>
        <dbReference type="ChEBI" id="CHEBI:29105"/>
    </cofactor>
</comment>
<comment type="catalytic activity">
    <reaction evidence="9">
        <text>ATP + H2O = ADP + phosphate + H(+)</text>
        <dbReference type="Rhea" id="RHEA:13065"/>
        <dbReference type="ChEBI" id="CHEBI:15377"/>
        <dbReference type="ChEBI" id="CHEBI:15378"/>
        <dbReference type="ChEBI" id="CHEBI:30616"/>
        <dbReference type="ChEBI" id="CHEBI:43474"/>
        <dbReference type="ChEBI" id="CHEBI:456216"/>
    </reaction>
</comment>
<comment type="subcellular location">
    <subcellularLocation>
        <location evidence="3">Chromosome</location>
    </subcellularLocation>
    <subcellularLocation>
        <location evidence="2">Nucleus</location>
    </subcellularLocation>
</comment>
<evidence type="ECO:0000256" key="7">
    <source>
        <dbReference type="ARBA" id="ARBA00022833"/>
    </source>
</evidence>
<sequence length="154" mass="16935">MTSIEQIQISGVRSFDPNPAHRQTIVFQKPLTVILGKNGAGKTTIIEALLNACTGQMPPGSGSEKSSFVYDPKVMGETDVKAQIRLLFTGRGGKVMQVIRSFQALRTRTKTTFTTLDSTVAFQDTATGKFYLALTAPTMWTVPCLKCWVSPRRF</sequence>
<accession>A0A2V2V6M0</accession>
<dbReference type="VEuPathDB" id="TriTrypDB:TCDM_04587"/>
<dbReference type="Proteomes" id="UP000246078">
    <property type="component" value="Unassembled WGS sequence"/>
</dbReference>
<reference evidence="11 12" key="1">
    <citation type="journal article" date="2018" name="Microb. Genom.">
        <title>Expanding an expanded genome: long-read sequencing of Trypanosoma cruzi.</title>
        <authorList>
            <person name="Berna L."/>
            <person name="Rodriguez M."/>
            <person name="Chiribao M.L."/>
            <person name="Parodi-Talice A."/>
            <person name="Pita S."/>
            <person name="Rijo G."/>
            <person name="Alvarez-Valin F."/>
            <person name="Robello C."/>
        </authorList>
    </citation>
    <scope>NUCLEOTIDE SEQUENCE [LARGE SCALE GENOMIC DNA]</scope>
    <source>
        <strain evidence="11 12">TCC</strain>
    </source>
</reference>
<dbReference type="VEuPathDB" id="TriTrypDB:TcCLB.503801.9"/>
<dbReference type="EMBL" id="PRFC01000329">
    <property type="protein sequence ID" value="PWU91934.1"/>
    <property type="molecule type" value="Genomic_DNA"/>
</dbReference>
<dbReference type="Gene3D" id="3.40.50.300">
    <property type="entry name" value="P-loop containing nucleotide triphosphate hydrolases"/>
    <property type="match status" value="1"/>
</dbReference>
<keyword evidence="5" id="KW-0158">Chromosome</keyword>
<gene>
    <name evidence="11" type="ORF">C3747_329g8</name>
</gene>
<dbReference type="VEuPathDB" id="TriTrypDB:TcG_04978"/>
<dbReference type="GO" id="GO:0000722">
    <property type="term" value="P:telomere maintenance via recombination"/>
    <property type="evidence" value="ECO:0007669"/>
    <property type="project" value="TreeGrafter"/>
</dbReference>
<evidence type="ECO:0000256" key="5">
    <source>
        <dbReference type="ARBA" id="ARBA00022454"/>
    </source>
</evidence>
<evidence type="ECO:0000313" key="11">
    <source>
        <dbReference type="EMBL" id="PWU91934.1"/>
    </source>
</evidence>
<proteinExistence type="inferred from homology"/>
<dbReference type="VEuPathDB" id="TriTrypDB:BCY84_15724"/>
<evidence type="ECO:0000313" key="12">
    <source>
        <dbReference type="Proteomes" id="UP000246078"/>
    </source>
</evidence>
<dbReference type="InterPro" id="IPR027417">
    <property type="entry name" value="P-loop_NTPase"/>
</dbReference>
<evidence type="ECO:0000256" key="9">
    <source>
        <dbReference type="ARBA" id="ARBA00049360"/>
    </source>
</evidence>
<dbReference type="GO" id="GO:0046872">
    <property type="term" value="F:metal ion binding"/>
    <property type="evidence" value="ECO:0007669"/>
    <property type="project" value="UniProtKB-KW"/>
</dbReference>
<dbReference type="PANTHER" id="PTHR18867">
    <property type="entry name" value="RAD50"/>
    <property type="match status" value="1"/>
</dbReference>
<dbReference type="AlphaFoldDB" id="A0A2V2V6M0"/>
<dbReference type="SUPFAM" id="SSF52540">
    <property type="entry name" value="P-loop containing nucleoside triphosphate hydrolases"/>
    <property type="match status" value="1"/>
</dbReference>
<protein>
    <submittedName>
        <fullName evidence="11">Putative RAD50 DNA repair protein</fullName>
    </submittedName>
</protein>
<dbReference type="GO" id="GO:0030870">
    <property type="term" value="C:Mre11 complex"/>
    <property type="evidence" value="ECO:0007669"/>
    <property type="project" value="TreeGrafter"/>
</dbReference>
<dbReference type="VEuPathDB" id="TriTrypDB:TcBrA4_0079420"/>
<dbReference type="VEuPathDB" id="TriTrypDB:TcCLB.508817.70"/>
<dbReference type="VEuPathDB" id="TriTrypDB:ECC02_004888"/>
<keyword evidence="7" id="KW-0862">Zinc</keyword>
<evidence type="ECO:0000256" key="4">
    <source>
        <dbReference type="ARBA" id="ARBA00009439"/>
    </source>
</evidence>
<evidence type="ECO:0000256" key="8">
    <source>
        <dbReference type="ARBA" id="ARBA00023242"/>
    </source>
</evidence>
<evidence type="ECO:0000256" key="6">
    <source>
        <dbReference type="ARBA" id="ARBA00022723"/>
    </source>
</evidence>
<comment type="caution">
    <text evidence="11">The sequence shown here is derived from an EMBL/GenBank/DDBJ whole genome shotgun (WGS) entry which is preliminary data.</text>
</comment>
<dbReference type="GO" id="GO:0007004">
    <property type="term" value="P:telomere maintenance via telomerase"/>
    <property type="evidence" value="ECO:0007669"/>
    <property type="project" value="TreeGrafter"/>
</dbReference>
<dbReference type="VEuPathDB" id="TriTrypDB:C4B63_6g508"/>
<name>A0A2V2V6M0_TRYCR</name>
<dbReference type="VEuPathDB" id="TriTrypDB:TcYC6_0013470"/>
<dbReference type="Pfam" id="PF13476">
    <property type="entry name" value="AAA_23"/>
    <property type="match status" value="1"/>
</dbReference>
<evidence type="ECO:0000256" key="3">
    <source>
        <dbReference type="ARBA" id="ARBA00004286"/>
    </source>
</evidence>
<dbReference type="VEuPathDB" id="TriTrypDB:TcCL_ESM02987"/>
<evidence type="ECO:0000259" key="10">
    <source>
        <dbReference type="Pfam" id="PF13476"/>
    </source>
</evidence>
<feature type="domain" description="Rad50/SbcC-type AAA" evidence="10">
    <location>
        <begin position="6"/>
        <end position="123"/>
    </location>
</feature>
<keyword evidence="8" id="KW-0539">Nucleus</keyword>
<dbReference type="InterPro" id="IPR038729">
    <property type="entry name" value="Rad50/SbcC_AAA"/>
</dbReference>
<dbReference type="GO" id="GO:0051880">
    <property type="term" value="F:G-quadruplex DNA binding"/>
    <property type="evidence" value="ECO:0007669"/>
    <property type="project" value="TreeGrafter"/>
</dbReference>
<dbReference type="VEuPathDB" id="TriTrypDB:Tc_MARK_1270"/>
<dbReference type="PANTHER" id="PTHR18867:SF12">
    <property type="entry name" value="DNA REPAIR PROTEIN RAD50"/>
    <property type="match status" value="1"/>
</dbReference>
<evidence type="ECO:0000256" key="1">
    <source>
        <dbReference type="ARBA" id="ARBA00001947"/>
    </source>
</evidence>
<dbReference type="GO" id="GO:0006302">
    <property type="term" value="P:double-strand break repair"/>
    <property type="evidence" value="ECO:0007669"/>
    <property type="project" value="InterPro"/>
</dbReference>
<dbReference type="GO" id="GO:0043047">
    <property type="term" value="F:single-stranded telomeric DNA binding"/>
    <property type="evidence" value="ECO:0007669"/>
    <property type="project" value="TreeGrafter"/>
</dbReference>
<evidence type="ECO:0000256" key="2">
    <source>
        <dbReference type="ARBA" id="ARBA00004123"/>
    </source>
</evidence>
<dbReference type="GO" id="GO:0070192">
    <property type="term" value="P:chromosome organization involved in meiotic cell cycle"/>
    <property type="evidence" value="ECO:0007669"/>
    <property type="project" value="TreeGrafter"/>
</dbReference>
<dbReference type="GO" id="GO:0003691">
    <property type="term" value="F:double-stranded telomeric DNA binding"/>
    <property type="evidence" value="ECO:0007669"/>
    <property type="project" value="TreeGrafter"/>
</dbReference>
<dbReference type="VEuPathDB" id="TriTrypDB:C3747_329g8"/>
<comment type="similarity">
    <text evidence="4">Belongs to the SMC family. RAD50 subfamily.</text>
</comment>